<organism evidence="1 2">
    <name type="scientific">Paenibacillus lutimineralis</name>
    <dbReference type="NCBI Taxonomy" id="2707005"/>
    <lineage>
        <taxon>Bacteria</taxon>
        <taxon>Bacillati</taxon>
        <taxon>Bacillota</taxon>
        <taxon>Bacilli</taxon>
        <taxon>Bacillales</taxon>
        <taxon>Paenibacillaceae</taxon>
        <taxon>Paenibacillus</taxon>
    </lineage>
</organism>
<name>A0A3Q9I8M7_9BACL</name>
<dbReference type="OrthoDB" id="9783947at2"/>
<gene>
    <name evidence="1" type="ORF">EI981_11775</name>
</gene>
<accession>A0A3Q9I8M7</accession>
<sequence>MAITAKAGKYFYAWSKILPDGSFCLSDQALQEYYITTESNVILMSGRNTLKGFSVLCKERISNSPLAAIFNNVPQVQNFTIPAGEAITFKHRLFCWAYLDKDRYIRLPEETWKQFGVTPGDRLLSLRANHLGFDNLSEGPFIDLAKQLRDMIVYE</sequence>
<keyword evidence="2" id="KW-1185">Reference proteome</keyword>
<reference evidence="2" key="1">
    <citation type="submission" date="2018-12" db="EMBL/GenBank/DDBJ databases">
        <title>Complete genome sequence of Paenibacillus sp. MBLB1234.</title>
        <authorList>
            <person name="Nam Y.-D."/>
            <person name="Kang J."/>
            <person name="Chung W.-H."/>
            <person name="Park Y.S."/>
        </authorList>
    </citation>
    <scope>NUCLEOTIDE SEQUENCE [LARGE SCALE GENOMIC DNA]</scope>
    <source>
        <strain evidence="2">MBLB1234</strain>
    </source>
</reference>
<dbReference type="EMBL" id="CP034346">
    <property type="protein sequence ID" value="AZS15076.1"/>
    <property type="molecule type" value="Genomic_DNA"/>
</dbReference>
<dbReference type="Proteomes" id="UP000270678">
    <property type="component" value="Chromosome"/>
</dbReference>
<evidence type="ECO:0000313" key="2">
    <source>
        <dbReference type="Proteomes" id="UP000270678"/>
    </source>
</evidence>
<dbReference type="AlphaFoldDB" id="A0A3Q9I8M7"/>
<dbReference type="RefSeq" id="WP_126998334.1">
    <property type="nucleotide sequence ID" value="NZ_CP034346.1"/>
</dbReference>
<proteinExistence type="predicted"/>
<evidence type="ECO:0000313" key="1">
    <source>
        <dbReference type="EMBL" id="AZS15076.1"/>
    </source>
</evidence>
<protein>
    <submittedName>
        <fullName evidence="1">Uncharacterized protein</fullName>
    </submittedName>
</protein>
<dbReference type="KEGG" id="plut:EI981_11775"/>